<dbReference type="InterPro" id="IPR041854">
    <property type="entry name" value="BFD-like_2Fe2S-bd_dom_sf"/>
</dbReference>
<dbReference type="InterPro" id="IPR051691">
    <property type="entry name" value="Metab_Enz_Cyan_OpOx_G3PDH"/>
</dbReference>
<dbReference type="PRINTS" id="PR00368">
    <property type="entry name" value="FADPNR"/>
</dbReference>
<sequence length="472" mass="48914">MRCDLAVIGAGPAGLAAATRAAEAGLAVELFDEQPAPGGQIYRAIETVPAPRRALLGPDYAAGAALAAAFRASGAGYRPGALVWNVDSQLNVDFSQDGRSRQCRARAVVVATGAIERPTPLPGWTLPGVTTAGALQILLKAQGLVPAEGVVLAGSGPLLLLLAEQLTRAGAAPRAIVETVPRGRLSAAARHLPAALRAPGYLAKGLAMLRALKRAGVPFHRGAEALAIEGADHAEALSFTAGGRRQRIESRLIALHQGVVPNQQMTRLLRCEHRWSDGQRCFLPVVDDWFESSVEKVFVAGDGAGIGGAKSAALRGRLAALGALRRLGAGEDKRLAGEAAALRGALDKDGAVRPLLEALYAPSAQILAPADDTLICRCEEVTAGALRKAVALGCPGPNQAKSFLRCGMGPCQGRLCGLAVSEVIAAERGEPQQTIDYYRIRPPLKPLPLAELAAFDVGDDAGDEAGDDQDAA</sequence>
<dbReference type="GO" id="GO:0016491">
    <property type="term" value="F:oxidoreductase activity"/>
    <property type="evidence" value="ECO:0007669"/>
    <property type="project" value="UniProtKB-KW"/>
</dbReference>
<feature type="domain" description="FAD/NAD(P)-binding" evidence="2">
    <location>
        <begin position="4"/>
        <end position="307"/>
    </location>
</feature>
<reference evidence="4 5" key="1">
    <citation type="submission" date="2017-04" db="EMBL/GenBank/DDBJ databases">
        <authorList>
            <person name="Afonso C.L."/>
            <person name="Miller P.J."/>
            <person name="Scott M.A."/>
            <person name="Spackman E."/>
            <person name="Goraichik I."/>
            <person name="Dimitrov K.M."/>
            <person name="Suarez D.L."/>
            <person name="Swayne D.E."/>
        </authorList>
    </citation>
    <scope>NUCLEOTIDE SEQUENCE [LARGE SCALE GENOMIC DNA]</scope>
    <source>
        <strain evidence="4 5">USBA 355</strain>
    </source>
</reference>
<dbReference type="Gene3D" id="3.50.50.60">
    <property type="entry name" value="FAD/NAD(P)-binding domain"/>
    <property type="match status" value="2"/>
</dbReference>
<dbReference type="Gene3D" id="1.10.10.1100">
    <property type="entry name" value="BFD-like [2Fe-2S]-binding domain"/>
    <property type="match status" value="1"/>
</dbReference>
<dbReference type="PANTHER" id="PTHR42949">
    <property type="entry name" value="ANAEROBIC GLYCEROL-3-PHOSPHATE DEHYDROGENASE SUBUNIT B"/>
    <property type="match status" value="1"/>
</dbReference>
<gene>
    <name evidence="4" type="ORF">SAMN05428998_13632</name>
</gene>
<dbReference type="SUPFAM" id="SSF51905">
    <property type="entry name" value="FAD/NAD(P)-binding domain"/>
    <property type="match status" value="1"/>
</dbReference>
<dbReference type="InterPro" id="IPR017224">
    <property type="entry name" value="Opine_Oxase_asu/HCN_bsu"/>
</dbReference>
<evidence type="ECO:0000259" key="2">
    <source>
        <dbReference type="Pfam" id="PF07992"/>
    </source>
</evidence>
<feature type="domain" description="SoxA A3" evidence="3">
    <location>
        <begin position="375"/>
        <end position="454"/>
    </location>
</feature>
<dbReference type="PANTHER" id="PTHR42949:SF3">
    <property type="entry name" value="ANAEROBIC GLYCEROL-3-PHOSPHATE DEHYDROGENASE SUBUNIT B"/>
    <property type="match status" value="1"/>
</dbReference>
<dbReference type="Proteomes" id="UP000192917">
    <property type="component" value="Unassembled WGS sequence"/>
</dbReference>
<dbReference type="InterPro" id="IPR023753">
    <property type="entry name" value="FAD/NAD-binding_dom"/>
</dbReference>
<dbReference type="STRING" id="560819.SAMN05428998_13632"/>
<dbReference type="Pfam" id="PF17806">
    <property type="entry name" value="SO_alpha_A3"/>
    <property type="match status" value="1"/>
</dbReference>
<keyword evidence="1" id="KW-0560">Oxidoreductase</keyword>
<accession>A0A1Y6CMK1</accession>
<dbReference type="EMBL" id="FWZX01000036">
    <property type="protein sequence ID" value="SMF77086.1"/>
    <property type="molecule type" value="Genomic_DNA"/>
</dbReference>
<dbReference type="Pfam" id="PF07992">
    <property type="entry name" value="Pyr_redox_2"/>
    <property type="match status" value="1"/>
</dbReference>
<dbReference type="InterPro" id="IPR041117">
    <property type="entry name" value="SoxA_A3"/>
</dbReference>
<name>A0A1Y6CMK1_9PROT</name>
<keyword evidence="5" id="KW-1185">Reference proteome</keyword>
<dbReference type="PRINTS" id="PR00469">
    <property type="entry name" value="PNDRDTASEII"/>
</dbReference>
<dbReference type="AlphaFoldDB" id="A0A1Y6CMK1"/>
<evidence type="ECO:0000313" key="5">
    <source>
        <dbReference type="Proteomes" id="UP000192917"/>
    </source>
</evidence>
<dbReference type="RefSeq" id="WP_200808688.1">
    <property type="nucleotide sequence ID" value="NZ_FWZX01000036.1"/>
</dbReference>
<organism evidence="4 5">
    <name type="scientific">Tistlia consotensis USBA 355</name>
    <dbReference type="NCBI Taxonomy" id="560819"/>
    <lineage>
        <taxon>Bacteria</taxon>
        <taxon>Pseudomonadati</taxon>
        <taxon>Pseudomonadota</taxon>
        <taxon>Alphaproteobacteria</taxon>
        <taxon>Rhodospirillales</taxon>
        <taxon>Rhodovibrionaceae</taxon>
        <taxon>Tistlia</taxon>
    </lineage>
</organism>
<protein>
    <submittedName>
        <fullName evidence="4">NADPH-dependent 2,4-dienoyl-CoA reductase, sulfur reductase</fullName>
    </submittedName>
</protein>
<dbReference type="CDD" id="cd19946">
    <property type="entry name" value="GlpA-like_Fer2_BFD-like"/>
    <property type="match status" value="1"/>
</dbReference>
<dbReference type="PIRSF" id="PIRSF037495">
    <property type="entry name" value="Opine_OX_OoxA/HcnB"/>
    <property type="match status" value="1"/>
</dbReference>
<evidence type="ECO:0000259" key="3">
    <source>
        <dbReference type="Pfam" id="PF17806"/>
    </source>
</evidence>
<dbReference type="InterPro" id="IPR036188">
    <property type="entry name" value="FAD/NAD-bd_sf"/>
</dbReference>
<evidence type="ECO:0000256" key="1">
    <source>
        <dbReference type="ARBA" id="ARBA00023002"/>
    </source>
</evidence>
<evidence type="ECO:0000313" key="4">
    <source>
        <dbReference type="EMBL" id="SMF77086.1"/>
    </source>
</evidence>
<proteinExistence type="predicted"/>